<feature type="transmembrane region" description="Helical" evidence="1">
    <location>
        <begin position="279"/>
        <end position="298"/>
    </location>
</feature>
<keyword evidence="1" id="KW-0812">Transmembrane</keyword>
<comment type="caution">
    <text evidence="2">The sequence shown here is derived from an EMBL/GenBank/DDBJ whole genome shotgun (WGS) entry which is preliminary data.</text>
</comment>
<feature type="transmembrane region" description="Helical" evidence="1">
    <location>
        <begin position="495"/>
        <end position="511"/>
    </location>
</feature>
<accession>A0ABU9FK94</accession>
<dbReference type="Proteomes" id="UP001385848">
    <property type="component" value="Unassembled WGS sequence"/>
</dbReference>
<gene>
    <name evidence="2" type="ORF">AAC431_05415</name>
</gene>
<keyword evidence="1" id="KW-1133">Transmembrane helix</keyword>
<reference evidence="2 3" key="1">
    <citation type="submission" date="2024-04" db="EMBL/GenBank/DDBJ databases">
        <title>Three lactobacilli isolated from voided urine samples from females with type 2 diabetes.</title>
        <authorList>
            <person name="Kula A."/>
            <person name="Stegman N."/>
            <person name="Putonti C."/>
        </authorList>
    </citation>
    <scope>NUCLEOTIDE SEQUENCE [LARGE SCALE GENOMIC DNA]</scope>
    <source>
        <strain evidence="2 3">1855</strain>
    </source>
</reference>
<keyword evidence="1" id="KW-0472">Membrane</keyword>
<evidence type="ECO:0000313" key="3">
    <source>
        <dbReference type="Proteomes" id="UP001385848"/>
    </source>
</evidence>
<protein>
    <submittedName>
        <fullName evidence="2">O-antigen ligase family protein</fullName>
    </submittedName>
</protein>
<feature type="transmembrane region" description="Helical" evidence="1">
    <location>
        <begin position="248"/>
        <end position="267"/>
    </location>
</feature>
<feature type="transmembrane region" description="Helical" evidence="1">
    <location>
        <begin position="145"/>
        <end position="164"/>
    </location>
</feature>
<dbReference type="Pfam" id="PF13425">
    <property type="entry name" value="O-antigen_lig"/>
    <property type="match status" value="1"/>
</dbReference>
<organism evidence="2 3">
    <name type="scientific">Lactobacillus jensenii</name>
    <dbReference type="NCBI Taxonomy" id="109790"/>
    <lineage>
        <taxon>Bacteria</taxon>
        <taxon>Bacillati</taxon>
        <taxon>Bacillota</taxon>
        <taxon>Bacilli</taxon>
        <taxon>Lactobacillales</taxon>
        <taxon>Lactobacillaceae</taxon>
        <taxon>Lactobacillus</taxon>
    </lineage>
</organism>
<sequence>MVRRIPVNNKIKVSLYWIILIQPFLDIYWLYYPPLSEILPFALPTIIRILGVIVILGMFFSQKHNWQRLGKQLWIVAYIIILIFYSVLHIWHVKDFNSVDPTNYGYSTLGEIFYLIRMVLPLITIYITCYAELTEEIFYSVIKWIIGLFSGTIVITNLFTISLMSYESVLDPGLHFIKGNIFTWFTNNPLNYYFLASKGLFYKANTLSAIMLMLLPLMLYIVVKEPNWKNSGLYLTQSLAMLELGTKVATIGLFITTAVFLIIYLLHSFIFKDIKLNKKAILILTIITLFSSLIFPHAPSIQRANYDSTSTPLHITSKTKKKSKQLNEVLSDGLKQNRGEKRRNFLIKFIKHNAAAYALNQRFIEKSYSYKYDPDFWLKIMKMPIQQRMNYRIIERKMLDQVVKNNNNRLDNWLGISYIRENNIFILERDFLAQKYSLGWIGMLLFTGIYLLIILYSASKWLLNKAYRKLQNTALLMSTSLLTISAFYAGNVLDFLTATFIFAFILGYLLSKMRQEKRS</sequence>
<feature type="transmembrane region" description="Helical" evidence="1">
    <location>
        <begin position="73"/>
        <end position="92"/>
    </location>
</feature>
<feature type="transmembrane region" description="Helical" evidence="1">
    <location>
        <begin position="38"/>
        <end position="61"/>
    </location>
</feature>
<dbReference type="EMBL" id="JBBVUL010000009">
    <property type="protein sequence ID" value="MEL0565363.1"/>
    <property type="molecule type" value="Genomic_DNA"/>
</dbReference>
<evidence type="ECO:0000313" key="2">
    <source>
        <dbReference type="EMBL" id="MEL0565363.1"/>
    </source>
</evidence>
<feature type="transmembrane region" description="Helical" evidence="1">
    <location>
        <begin position="206"/>
        <end position="223"/>
    </location>
</feature>
<dbReference type="InterPro" id="IPR049504">
    <property type="entry name" value="O-antigen_lig"/>
</dbReference>
<feature type="transmembrane region" description="Helical" evidence="1">
    <location>
        <begin position="112"/>
        <end position="133"/>
    </location>
</feature>
<feature type="transmembrane region" description="Helical" evidence="1">
    <location>
        <begin position="438"/>
        <end position="458"/>
    </location>
</feature>
<proteinExistence type="predicted"/>
<keyword evidence="3" id="KW-1185">Reference proteome</keyword>
<name>A0ABU9FK94_LACJE</name>
<evidence type="ECO:0000256" key="1">
    <source>
        <dbReference type="SAM" id="Phobius"/>
    </source>
</evidence>
<dbReference type="GO" id="GO:0016874">
    <property type="term" value="F:ligase activity"/>
    <property type="evidence" value="ECO:0007669"/>
    <property type="project" value="UniProtKB-KW"/>
</dbReference>
<keyword evidence="2" id="KW-0436">Ligase</keyword>
<feature type="transmembrane region" description="Helical" evidence="1">
    <location>
        <begin position="13"/>
        <end position="32"/>
    </location>
</feature>